<proteinExistence type="predicted"/>
<dbReference type="EMBL" id="BRLJ01000001">
    <property type="protein sequence ID" value="GKX61486.1"/>
    <property type="molecule type" value="Genomic_DNA"/>
</dbReference>
<dbReference type="SUPFAM" id="SSF51126">
    <property type="entry name" value="Pectin lyase-like"/>
    <property type="match status" value="1"/>
</dbReference>
<reference evidence="5" key="1">
    <citation type="submission" date="2022-06" db="EMBL/GenBank/DDBJ databases">
        <title>Draft genome sequences of Pragia fontium str. JCM24417.</title>
        <authorList>
            <person name="Wakabayashi Y."/>
            <person name="Kojima K."/>
        </authorList>
    </citation>
    <scope>NUCLEOTIDE SEQUENCE</scope>
    <source>
        <strain evidence="5">JCM 24417</strain>
    </source>
</reference>
<name>A0ABQ5LCY7_9GAMM</name>
<dbReference type="InterPro" id="IPR004899">
    <property type="entry name" value="Pertactin_central"/>
</dbReference>
<dbReference type="SMART" id="SM00869">
    <property type="entry name" value="Autotransporter"/>
    <property type="match status" value="1"/>
</dbReference>
<evidence type="ECO:0000313" key="6">
    <source>
        <dbReference type="Proteomes" id="UP001059610"/>
    </source>
</evidence>
<organism evidence="5 6">
    <name type="scientific">Pragia fontium</name>
    <dbReference type="NCBI Taxonomy" id="82985"/>
    <lineage>
        <taxon>Bacteria</taxon>
        <taxon>Pseudomonadati</taxon>
        <taxon>Pseudomonadota</taxon>
        <taxon>Gammaproteobacteria</taxon>
        <taxon>Enterobacterales</taxon>
        <taxon>Budviciaceae</taxon>
        <taxon>Pragia</taxon>
    </lineage>
</organism>
<dbReference type="InterPro" id="IPR003991">
    <property type="entry name" value="Pertactin_virulence_factor"/>
</dbReference>
<dbReference type="SUPFAM" id="SSF103515">
    <property type="entry name" value="Autotransporter"/>
    <property type="match status" value="1"/>
</dbReference>
<gene>
    <name evidence="5" type="ORF">SOASR032_00550</name>
</gene>
<feature type="compositionally biased region" description="Pro residues" evidence="2">
    <location>
        <begin position="741"/>
        <end position="764"/>
    </location>
</feature>
<dbReference type="InterPro" id="IPR036709">
    <property type="entry name" value="Autotransporte_beta_dom_sf"/>
</dbReference>
<dbReference type="InterPro" id="IPR012332">
    <property type="entry name" value="Autotransporter_pectin_lyase_C"/>
</dbReference>
<dbReference type="InterPro" id="IPR051551">
    <property type="entry name" value="Autotransporter_adhesion"/>
</dbReference>
<comment type="caution">
    <text evidence="5">The sequence shown here is derived from an EMBL/GenBank/DDBJ whole genome shotgun (WGS) entry which is preliminary data.</text>
</comment>
<keyword evidence="6" id="KW-1185">Reference proteome</keyword>
<accession>A0ABQ5LCY7</accession>
<dbReference type="Pfam" id="PF03212">
    <property type="entry name" value="Pertactin"/>
    <property type="match status" value="1"/>
</dbReference>
<evidence type="ECO:0000313" key="5">
    <source>
        <dbReference type="EMBL" id="GKX61486.1"/>
    </source>
</evidence>
<sequence length="1073" mass="112431">MKSINKAILQLLTISGQILLVPAAVATVYDSPLTVFSTKEEKNQRIPGKGDSIIIQNYELPINGIGYAALVAEKDFADLGDGKFDVDFSATITDANVKYISIYGLDIANAKTLNLGVGSTINVRLYDTDNNVSVVGIDHYIHDGTNPHISASQLTVNAYSDSSSTVYGISSKVASANHSATDGSRIDLGDSSSVNVTSSKAGAIGIIVSGNSTLNAEGLSVNVNGVANDIVAMTAYVRGLSLSDNVAVNLGRGSEVNIQSMRDSTMDNGSSDSFTSVGISLGNASTLKADALKITAINGMGLHLDKGAGADLGVNSQISTTGIKGYGVYAANASAKLEASGLTISTEGKNASGLYNNGASTIDLGTNSKITTTGESAAGIKQIVNNNMASVYDYTTLSADKLTVNTQGNQANALIMSTGKVNLRNSTLISQNAGTILLKNEQSDAKVVAEIIDSQLISGGNYIASAQSAGSTLSIQGGQGRLDKAFNDQLPAYGLWATDDGTITATDFTLNTGDGIIGVSATNGGNITLAGTSVINSLSSNLFGTQTDNIAISAIGNNSVISGSGIMAINGALTAQDSASLDLTLMNGSVLKGAANQLKSGTINLAMDSSNWIFDQNSDVNQLALSNNSKVTFNTAGDGRLTMNDLSGNGLFMMRTDIVGDGSTNSGDKIIVTGTSSGAHQLNVLNRGDATTTGNEILTVVETTDGNATFTLHNKVELGGYLYQVRQNGTDWELYSSGLDLPPPEPEPEQPEQPPVTPPVLPPEPEGEGQLTTSADAGANFLNIGYLMNYAETQTLLQRMGDLRQNNAGDNIWLRGVAGKFDSFSGGKLSHFDMNYSGVQLGADKRVSSELPLFAGLFIGQTHGKPNYRSGDGTTKSDSAGLYATYMANNGFYLDGVAKYSHIKNSFNVRDSQNSRVNGNGTSNGFSASLESGQKFSLNQSGDGWYIEPQAQLSYSHQGSSNIVASNGLKVSLGSYESIIGRASAVTGYEWQQGDNSLNVYLKTGYLHEFSGDSDYRLNGSPESHSFKGNWWNNGVGVSAQMNKQHTLYLDLDTSTGDKFNQRQINAGYRLSF</sequence>
<dbReference type="PANTHER" id="PTHR35037">
    <property type="entry name" value="C-TERMINAL REGION OF AIDA-LIKE PROTEIN"/>
    <property type="match status" value="1"/>
</dbReference>
<evidence type="ECO:0000256" key="3">
    <source>
        <dbReference type="SAM" id="SignalP"/>
    </source>
</evidence>
<dbReference type="Pfam" id="PF03797">
    <property type="entry name" value="Autotransporter"/>
    <property type="match status" value="1"/>
</dbReference>
<dbReference type="PROSITE" id="PS51208">
    <property type="entry name" value="AUTOTRANSPORTER"/>
    <property type="match status" value="1"/>
</dbReference>
<evidence type="ECO:0000256" key="1">
    <source>
        <dbReference type="ARBA" id="ARBA00022729"/>
    </source>
</evidence>
<evidence type="ECO:0000259" key="4">
    <source>
        <dbReference type="PROSITE" id="PS51208"/>
    </source>
</evidence>
<keyword evidence="1 3" id="KW-0732">Signal</keyword>
<dbReference type="Proteomes" id="UP001059610">
    <property type="component" value="Unassembled WGS sequence"/>
</dbReference>
<dbReference type="InterPro" id="IPR006315">
    <property type="entry name" value="OM_autotransptr_brl_dom"/>
</dbReference>
<dbReference type="RefSeq" id="WP_261821339.1">
    <property type="nucleotide sequence ID" value="NZ_BRLJ01000001.1"/>
</dbReference>
<dbReference type="Gene3D" id="2.40.128.130">
    <property type="entry name" value="Autotransporter beta-domain"/>
    <property type="match status" value="1"/>
</dbReference>
<feature type="region of interest" description="Disordered" evidence="2">
    <location>
        <begin position="734"/>
        <end position="773"/>
    </location>
</feature>
<dbReference type="PRINTS" id="PR01484">
    <property type="entry name" value="PRTACTNFAMLY"/>
</dbReference>
<feature type="chain" id="PRO_5046537257" evidence="3">
    <location>
        <begin position="27"/>
        <end position="1073"/>
    </location>
</feature>
<dbReference type="NCBIfam" id="TIGR01414">
    <property type="entry name" value="autotrans_barl"/>
    <property type="match status" value="1"/>
</dbReference>
<dbReference type="InterPro" id="IPR005546">
    <property type="entry name" value="Autotransporte_beta"/>
</dbReference>
<dbReference type="InterPro" id="IPR011050">
    <property type="entry name" value="Pectin_lyase_fold/virulence"/>
</dbReference>
<protein>
    <submittedName>
        <fullName evidence="5">Outer membrane autotransporter barrel domain-containing protein</fullName>
    </submittedName>
</protein>
<feature type="signal peptide" evidence="3">
    <location>
        <begin position="1"/>
        <end position="26"/>
    </location>
</feature>
<dbReference type="PANTHER" id="PTHR35037:SF7">
    <property type="entry name" value="AUTOTRANSPORTER"/>
    <property type="match status" value="1"/>
</dbReference>
<evidence type="ECO:0000256" key="2">
    <source>
        <dbReference type="SAM" id="MobiDB-lite"/>
    </source>
</evidence>
<feature type="domain" description="Autotransporter" evidence="4">
    <location>
        <begin position="805"/>
        <end position="1073"/>
    </location>
</feature>
<dbReference type="Gene3D" id="2.160.20.20">
    <property type="match status" value="1"/>
</dbReference>